<evidence type="ECO:0000256" key="1">
    <source>
        <dbReference type="ARBA" id="ARBA00006717"/>
    </source>
</evidence>
<feature type="binding site" evidence="6">
    <location>
        <begin position="21"/>
        <end position="22"/>
    </location>
    <ligand>
        <name>substrate</name>
    </ligand>
</feature>
<evidence type="ECO:0000313" key="7">
    <source>
        <dbReference type="EMBL" id="PIZ89517.1"/>
    </source>
</evidence>
<sequence>MAKLILLRHFKSQWNLENRFTGWVDVPLMRADFEIPALDFDVVYTSPLIRNLHTVLKVFEKKDKYPIFRHFKGKMKNWTHFEELGPDRNNISNGAGQNYIQVFVSEALNERYYGKLQGLNKEETMKKYGKEKVHLWRRSYNIAPPGGESLKDVFERATPFYKKYIENDLKKGKNVLVVASHNSLRALVKYIENISDDDIINFEIPYGGIIEYDFDESFKLINKKIL</sequence>
<feature type="binding site" evidence="6">
    <location>
        <begin position="8"/>
        <end position="15"/>
    </location>
    <ligand>
        <name>substrate</name>
    </ligand>
</feature>
<evidence type="ECO:0000256" key="3">
    <source>
        <dbReference type="ARBA" id="ARBA00023152"/>
    </source>
</evidence>
<dbReference type="Pfam" id="PF00300">
    <property type="entry name" value="His_Phos_1"/>
    <property type="match status" value="2"/>
</dbReference>
<evidence type="ECO:0000256" key="2">
    <source>
        <dbReference type="ARBA" id="ARBA00012028"/>
    </source>
</evidence>
<evidence type="ECO:0000256" key="6">
    <source>
        <dbReference type="PIRSR" id="PIRSR613078-2"/>
    </source>
</evidence>
<gene>
    <name evidence="7" type="ORF">COX89_01170</name>
</gene>
<dbReference type="CDD" id="cd07067">
    <property type="entry name" value="HP_PGM_like"/>
    <property type="match status" value="1"/>
</dbReference>
<dbReference type="Gene3D" id="3.40.50.1240">
    <property type="entry name" value="Phosphoglycerate mutase-like"/>
    <property type="match status" value="1"/>
</dbReference>
<organism evidence="7 8">
    <name type="scientific">Candidatus Nealsonbacteria bacterium CG_4_10_14_0_2_um_filter_37_10</name>
    <dbReference type="NCBI Taxonomy" id="1974679"/>
    <lineage>
        <taxon>Bacteria</taxon>
        <taxon>Candidatus Nealsoniibacteriota</taxon>
    </lineage>
</organism>
<reference evidence="8" key="1">
    <citation type="submission" date="2017-09" db="EMBL/GenBank/DDBJ databases">
        <title>Depth-based differentiation of microbial function through sediment-hosted aquifers and enrichment of novel symbionts in the deep terrestrial subsurface.</title>
        <authorList>
            <person name="Probst A.J."/>
            <person name="Ladd B."/>
            <person name="Jarett J.K."/>
            <person name="Geller-Mcgrath D.E."/>
            <person name="Sieber C.M.K."/>
            <person name="Emerson J.B."/>
            <person name="Anantharaman K."/>
            <person name="Thomas B.C."/>
            <person name="Malmstrom R."/>
            <person name="Stieglmeier M."/>
            <person name="Klingl A."/>
            <person name="Woyke T."/>
            <person name="Ryan C.M."/>
            <person name="Banfield J.F."/>
        </authorList>
    </citation>
    <scope>NUCLEOTIDE SEQUENCE [LARGE SCALE GENOMIC DNA]</scope>
</reference>
<feature type="binding site" evidence="6">
    <location>
        <begin position="137"/>
        <end position="138"/>
    </location>
    <ligand>
        <name>substrate</name>
    </ligand>
</feature>
<dbReference type="InterPro" id="IPR005952">
    <property type="entry name" value="Phosphogly_mut1"/>
</dbReference>
<protein>
    <recommendedName>
        <fullName evidence="2">phosphoglycerate mutase (2,3-diphosphoglycerate-dependent)</fullName>
        <ecNumber evidence="2">5.4.2.11</ecNumber>
    </recommendedName>
</protein>
<dbReference type="PANTHER" id="PTHR11931">
    <property type="entry name" value="PHOSPHOGLYCERATE MUTASE"/>
    <property type="match status" value="1"/>
</dbReference>
<dbReference type="InterPro" id="IPR013078">
    <property type="entry name" value="His_Pase_superF_clade-1"/>
</dbReference>
<dbReference type="GO" id="GO:0006096">
    <property type="term" value="P:glycolytic process"/>
    <property type="evidence" value="ECO:0007669"/>
    <property type="project" value="UniProtKB-KW"/>
</dbReference>
<dbReference type="AlphaFoldDB" id="A0A2M7UZX9"/>
<evidence type="ECO:0000313" key="8">
    <source>
        <dbReference type="Proteomes" id="UP000231538"/>
    </source>
</evidence>
<feature type="active site" description="Proton donor/acceptor" evidence="5">
    <location>
        <position position="110"/>
    </location>
</feature>
<dbReference type="SMART" id="SM00855">
    <property type="entry name" value="PGAM"/>
    <property type="match status" value="1"/>
</dbReference>
<feature type="binding site" evidence="6">
    <location>
        <position position="50"/>
    </location>
    <ligand>
        <name>substrate</name>
    </ligand>
</feature>
<dbReference type="EMBL" id="PFPC01000035">
    <property type="protein sequence ID" value="PIZ89517.1"/>
    <property type="molecule type" value="Genomic_DNA"/>
</dbReference>
<comment type="caution">
    <text evidence="7">The sequence shown here is derived from an EMBL/GenBank/DDBJ whole genome shotgun (WGS) entry which is preliminary data.</text>
</comment>
<keyword evidence="3" id="KW-0324">Glycolysis</keyword>
<keyword evidence="4" id="KW-0413">Isomerase</keyword>
<name>A0A2M7UZX9_9BACT</name>
<proteinExistence type="inferred from homology"/>
<dbReference type="GO" id="GO:0004619">
    <property type="term" value="F:phosphoglycerate mutase activity"/>
    <property type="evidence" value="ECO:0007669"/>
    <property type="project" value="UniProtKB-EC"/>
</dbReference>
<evidence type="ECO:0000256" key="4">
    <source>
        <dbReference type="ARBA" id="ARBA00023235"/>
    </source>
</evidence>
<dbReference type="InterPro" id="IPR029033">
    <property type="entry name" value="His_PPase_superfam"/>
</dbReference>
<dbReference type="Proteomes" id="UP000231538">
    <property type="component" value="Unassembled WGS sequence"/>
</dbReference>
<evidence type="ECO:0000256" key="5">
    <source>
        <dbReference type="PIRSR" id="PIRSR613078-1"/>
    </source>
</evidence>
<feature type="active site" description="Tele-phosphohistidine intermediate" evidence="5">
    <location>
        <position position="9"/>
    </location>
</feature>
<feature type="binding site" evidence="6">
    <location>
        <begin position="110"/>
        <end position="113"/>
    </location>
    <ligand>
        <name>substrate</name>
    </ligand>
</feature>
<dbReference type="EC" id="5.4.2.11" evidence="2"/>
<comment type="similarity">
    <text evidence="1">Belongs to the phosphoglycerate mutase family. BPG-dependent PGAM subfamily.</text>
</comment>
<dbReference type="SUPFAM" id="SSF53254">
    <property type="entry name" value="Phosphoglycerate mutase-like"/>
    <property type="match status" value="1"/>
</dbReference>
<accession>A0A2M7UZX9</accession>
<feature type="binding site" evidence="6">
    <location>
        <position position="121"/>
    </location>
    <ligand>
        <name>substrate</name>
    </ligand>
</feature>